<evidence type="ECO:0000256" key="1">
    <source>
        <dbReference type="SAM" id="MobiDB-lite"/>
    </source>
</evidence>
<dbReference type="Proteomes" id="UP001230005">
    <property type="component" value="Unassembled WGS sequence"/>
</dbReference>
<gene>
    <name evidence="2" type="ORF">J2S74_003800</name>
</gene>
<name>A0ABT9ZYR7_9BACI</name>
<protein>
    <submittedName>
        <fullName evidence="2">Uncharacterized protein</fullName>
    </submittedName>
</protein>
<dbReference type="RefSeq" id="WP_307328416.1">
    <property type="nucleotide sequence ID" value="NZ_JAUSUG010000016.1"/>
</dbReference>
<proteinExistence type="predicted"/>
<accession>A0ABT9ZYR7</accession>
<feature type="compositionally biased region" description="Basic and acidic residues" evidence="1">
    <location>
        <begin position="1"/>
        <end position="12"/>
    </location>
</feature>
<organism evidence="2 3">
    <name type="scientific">Evansella vedderi</name>
    <dbReference type="NCBI Taxonomy" id="38282"/>
    <lineage>
        <taxon>Bacteria</taxon>
        <taxon>Bacillati</taxon>
        <taxon>Bacillota</taxon>
        <taxon>Bacilli</taxon>
        <taxon>Bacillales</taxon>
        <taxon>Bacillaceae</taxon>
        <taxon>Evansella</taxon>
    </lineage>
</organism>
<sequence>MEERDNPEHADETGTPDHAQGENNPPGQEEVIEDPVEDQHPYFFMGPLVIGKFNAIVLSGEVQKTHAQIDTFPIQNDHIKDGWHITIKAAPMKMDTLFHKVR</sequence>
<comment type="caution">
    <text evidence="2">The sequence shown here is derived from an EMBL/GenBank/DDBJ whole genome shotgun (WGS) entry which is preliminary data.</text>
</comment>
<dbReference type="EMBL" id="JAUSUG010000016">
    <property type="protein sequence ID" value="MDQ0256380.1"/>
    <property type="molecule type" value="Genomic_DNA"/>
</dbReference>
<feature type="region of interest" description="Disordered" evidence="1">
    <location>
        <begin position="1"/>
        <end position="38"/>
    </location>
</feature>
<evidence type="ECO:0000313" key="2">
    <source>
        <dbReference type="EMBL" id="MDQ0256380.1"/>
    </source>
</evidence>
<keyword evidence="3" id="KW-1185">Reference proteome</keyword>
<evidence type="ECO:0000313" key="3">
    <source>
        <dbReference type="Proteomes" id="UP001230005"/>
    </source>
</evidence>
<reference evidence="2 3" key="1">
    <citation type="submission" date="2023-07" db="EMBL/GenBank/DDBJ databases">
        <title>Genomic Encyclopedia of Type Strains, Phase IV (KMG-IV): sequencing the most valuable type-strain genomes for metagenomic binning, comparative biology and taxonomic classification.</title>
        <authorList>
            <person name="Goeker M."/>
        </authorList>
    </citation>
    <scope>NUCLEOTIDE SEQUENCE [LARGE SCALE GENOMIC DNA]</scope>
    <source>
        <strain evidence="2 3">DSM 9768</strain>
    </source>
</reference>